<dbReference type="SUPFAM" id="SSF56524">
    <property type="entry name" value="Oxidoreductase molybdopterin-binding domain"/>
    <property type="match status" value="1"/>
</dbReference>
<dbReference type="Pfam" id="PF00174">
    <property type="entry name" value="Oxidored_molyb"/>
    <property type="match status" value="1"/>
</dbReference>
<protein>
    <submittedName>
        <fullName evidence="4">Molybdopterin-dependent oxidoreductase</fullName>
    </submittedName>
</protein>
<keyword evidence="5" id="KW-1185">Reference proteome</keyword>
<dbReference type="InterPro" id="IPR000572">
    <property type="entry name" value="OxRdtase_Mopterin-bd_dom"/>
</dbReference>
<name>A0ABD5QZN3_9EURY</name>
<dbReference type="EMBL" id="JBHSKY010000006">
    <property type="protein sequence ID" value="MFC5278173.1"/>
    <property type="molecule type" value="Genomic_DNA"/>
</dbReference>
<organism evidence="4 5">
    <name type="scientific">Halorubrum rubrum</name>
    <dbReference type="NCBI Taxonomy" id="1126240"/>
    <lineage>
        <taxon>Archaea</taxon>
        <taxon>Methanobacteriati</taxon>
        <taxon>Methanobacteriota</taxon>
        <taxon>Stenosarchaea group</taxon>
        <taxon>Halobacteria</taxon>
        <taxon>Halobacteriales</taxon>
        <taxon>Haloferacaceae</taxon>
        <taxon>Halorubrum</taxon>
    </lineage>
</organism>
<sequence length="382" mass="41331">MGIHDTLSAALDRLEPPERLVDWSLLAVVLAETATGLVSFTVGTPAGWPVFWLHRALGLAIVVLLGWKLARVRHRLTDRTLWRPSTALSVLTLVAAVGTVSTGVVWVFGLDVRLSYWTLLSVHVGFGLALVPLVAAHASTRFRPPRRVDFEGRRTAIQYGALLIAGAVVYRLQQGANRLLSTPGADRRFTGSQPREGEGNGAFPVTSWVADDPDPIDRASYRLSVSGLVAEPREFATDDLERVGGDETSALLDCTSGWYTVQEWGGVRVGDLIAAAGGVEGNGRAEGDDGVEGGDGAEDDERYVRFVSVTGYRWTLPLAEAEDALLATHVGGDRLAHGHGAPVRLVAPGRRGFQWVKWVTRIEVRSERDPAQWIVTLVSGFD</sequence>
<dbReference type="Proteomes" id="UP001596118">
    <property type="component" value="Unassembled WGS sequence"/>
</dbReference>
<dbReference type="InterPro" id="IPR036374">
    <property type="entry name" value="OxRdtase_Mopterin-bd_sf"/>
</dbReference>
<feature type="transmembrane region" description="Helical" evidence="2">
    <location>
        <begin position="114"/>
        <end position="135"/>
    </location>
</feature>
<dbReference type="Gene3D" id="3.90.420.10">
    <property type="entry name" value="Oxidoreductase, molybdopterin-binding domain"/>
    <property type="match status" value="1"/>
</dbReference>
<dbReference type="InterPro" id="IPR008335">
    <property type="entry name" value="Mopterin_OxRdtase_euk"/>
</dbReference>
<feature type="region of interest" description="Disordered" evidence="1">
    <location>
        <begin position="183"/>
        <end position="207"/>
    </location>
</feature>
<reference evidence="4 5" key="1">
    <citation type="journal article" date="2019" name="Int. J. Syst. Evol. Microbiol.">
        <title>The Global Catalogue of Microorganisms (GCM) 10K type strain sequencing project: providing services to taxonomists for standard genome sequencing and annotation.</title>
        <authorList>
            <consortium name="The Broad Institute Genomics Platform"/>
            <consortium name="The Broad Institute Genome Sequencing Center for Infectious Disease"/>
            <person name="Wu L."/>
            <person name="Ma J."/>
        </authorList>
    </citation>
    <scope>NUCLEOTIDE SEQUENCE [LARGE SCALE GENOMIC DNA]</scope>
    <source>
        <strain evidence="4 5">CGMCC 1.12124</strain>
    </source>
</reference>
<feature type="transmembrane region" description="Helical" evidence="2">
    <location>
        <begin position="46"/>
        <end position="67"/>
    </location>
</feature>
<keyword evidence="2" id="KW-0812">Transmembrane</keyword>
<evidence type="ECO:0000313" key="4">
    <source>
        <dbReference type="EMBL" id="MFC5278173.1"/>
    </source>
</evidence>
<evidence type="ECO:0000313" key="5">
    <source>
        <dbReference type="Proteomes" id="UP001596118"/>
    </source>
</evidence>
<feature type="transmembrane region" description="Helical" evidence="2">
    <location>
        <begin position="156"/>
        <end position="173"/>
    </location>
</feature>
<evidence type="ECO:0000259" key="3">
    <source>
        <dbReference type="Pfam" id="PF00174"/>
    </source>
</evidence>
<dbReference type="AlphaFoldDB" id="A0ABD5QZN3"/>
<feature type="transmembrane region" description="Helical" evidence="2">
    <location>
        <begin position="88"/>
        <end position="108"/>
    </location>
</feature>
<dbReference type="PANTHER" id="PTHR43032">
    <property type="entry name" value="PROTEIN-METHIONINE-SULFOXIDE REDUCTASE"/>
    <property type="match status" value="1"/>
</dbReference>
<dbReference type="CDD" id="cd00321">
    <property type="entry name" value="SO_family_Moco"/>
    <property type="match status" value="1"/>
</dbReference>
<dbReference type="RefSeq" id="WP_256410382.1">
    <property type="nucleotide sequence ID" value="NZ_JANHDM010000001.1"/>
</dbReference>
<evidence type="ECO:0000256" key="2">
    <source>
        <dbReference type="SAM" id="Phobius"/>
    </source>
</evidence>
<keyword evidence="2" id="KW-0472">Membrane</keyword>
<accession>A0ABD5QZN3</accession>
<comment type="caution">
    <text evidence="4">The sequence shown here is derived from an EMBL/GenBank/DDBJ whole genome shotgun (WGS) entry which is preliminary data.</text>
</comment>
<gene>
    <name evidence="4" type="ORF">ACFPM1_05275</name>
</gene>
<proteinExistence type="predicted"/>
<feature type="domain" description="Oxidoreductase molybdopterin-binding" evidence="3">
    <location>
        <begin position="215"/>
        <end position="373"/>
    </location>
</feature>
<dbReference type="PRINTS" id="PR00407">
    <property type="entry name" value="EUMOPTERIN"/>
</dbReference>
<keyword evidence="2" id="KW-1133">Transmembrane helix</keyword>
<evidence type="ECO:0000256" key="1">
    <source>
        <dbReference type="SAM" id="MobiDB-lite"/>
    </source>
</evidence>